<keyword evidence="12" id="KW-1185">Reference proteome</keyword>
<evidence type="ECO:0000256" key="6">
    <source>
        <dbReference type="PROSITE-ProRule" id="PRU00152"/>
    </source>
</evidence>
<comment type="caution">
    <text evidence="6">Lacks conserved residue(s) required for the propagation of feature annotation.</text>
</comment>
<dbReference type="InterPro" id="IPR001024">
    <property type="entry name" value="PLAT/LH2_dom"/>
</dbReference>
<evidence type="ECO:0000256" key="2">
    <source>
        <dbReference type="ARBA" id="ARBA00022729"/>
    </source>
</evidence>
<keyword evidence="5" id="KW-1015">Disulfide bond</keyword>
<evidence type="ECO:0000256" key="3">
    <source>
        <dbReference type="ARBA" id="ARBA00022801"/>
    </source>
</evidence>
<dbReference type="PROSITE" id="PS00134">
    <property type="entry name" value="TRYPSIN_HIS"/>
    <property type="match status" value="1"/>
</dbReference>
<dbReference type="CDD" id="cd00190">
    <property type="entry name" value="Tryp_SPc"/>
    <property type="match status" value="1"/>
</dbReference>
<dbReference type="InterPro" id="IPR001254">
    <property type="entry name" value="Trypsin_dom"/>
</dbReference>
<dbReference type="EnsemblMetazoa" id="CLYHEMT016085.1">
    <property type="protein sequence ID" value="CLYHEMP016085.1"/>
    <property type="gene ID" value="CLYHEMG016085"/>
</dbReference>
<dbReference type="PANTHER" id="PTHR24264">
    <property type="entry name" value="TRYPSIN-RELATED"/>
    <property type="match status" value="1"/>
</dbReference>
<keyword evidence="4 7" id="KW-0720">Serine protease</keyword>
<dbReference type="RefSeq" id="XP_066918806.1">
    <property type="nucleotide sequence ID" value="XM_067062705.1"/>
</dbReference>
<dbReference type="PROSITE" id="PS00135">
    <property type="entry name" value="TRYPSIN_SER"/>
    <property type="match status" value="1"/>
</dbReference>
<name>A0A7M5X0M1_9CNID</name>
<dbReference type="Proteomes" id="UP000594262">
    <property type="component" value="Unplaced"/>
</dbReference>
<dbReference type="PRINTS" id="PR00722">
    <property type="entry name" value="CHYMOTRYPSIN"/>
</dbReference>
<dbReference type="InterPro" id="IPR018114">
    <property type="entry name" value="TRYPSIN_HIS"/>
</dbReference>
<dbReference type="Pfam" id="PF00089">
    <property type="entry name" value="Trypsin"/>
    <property type="match status" value="1"/>
</dbReference>
<dbReference type="Pfam" id="PF01477">
    <property type="entry name" value="PLAT"/>
    <property type="match status" value="1"/>
</dbReference>
<dbReference type="GO" id="GO:0004252">
    <property type="term" value="F:serine-type endopeptidase activity"/>
    <property type="evidence" value="ECO:0007669"/>
    <property type="project" value="InterPro"/>
</dbReference>
<dbReference type="PROSITE" id="PS50240">
    <property type="entry name" value="TRYPSIN_DOM"/>
    <property type="match status" value="1"/>
</dbReference>
<dbReference type="SMART" id="SM00020">
    <property type="entry name" value="Tryp_SPc"/>
    <property type="match status" value="1"/>
</dbReference>
<keyword evidence="3 7" id="KW-0378">Hydrolase</keyword>
<dbReference type="SUPFAM" id="SSF49723">
    <property type="entry name" value="Lipase/lipooxygenase domain (PLAT/LH2 domain)"/>
    <property type="match status" value="1"/>
</dbReference>
<dbReference type="FunFam" id="2.40.10.10:FF:000120">
    <property type="entry name" value="Putative serine protease"/>
    <property type="match status" value="1"/>
</dbReference>
<dbReference type="InterPro" id="IPR009003">
    <property type="entry name" value="Peptidase_S1_PA"/>
</dbReference>
<evidence type="ECO:0000256" key="1">
    <source>
        <dbReference type="ARBA" id="ARBA00022670"/>
    </source>
</evidence>
<dbReference type="OrthoDB" id="5946541at2759"/>
<dbReference type="InterPro" id="IPR033116">
    <property type="entry name" value="TRYPSIN_SER"/>
</dbReference>
<feature type="chain" id="PRO_5029712398" evidence="8">
    <location>
        <begin position="21"/>
        <end position="400"/>
    </location>
</feature>
<evidence type="ECO:0000256" key="4">
    <source>
        <dbReference type="ARBA" id="ARBA00022825"/>
    </source>
</evidence>
<dbReference type="InterPro" id="IPR036392">
    <property type="entry name" value="PLAT/LH2_dom_sf"/>
</dbReference>
<keyword evidence="2 8" id="KW-0732">Signal</keyword>
<evidence type="ECO:0000256" key="8">
    <source>
        <dbReference type="SAM" id="SignalP"/>
    </source>
</evidence>
<feature type="domain" description="Peptidase S1" evidence="10">
    <location>
        <begin position="159"/>
        <end position="393"/>
    </location>
</feature>
<protein>
    <submittedName>
        <fullName evidence="11">Uncharacterized protein</fullName>
    </submittedName>
</protein>
<dbReference type="AlphaFoldDB" id="A0A7M5X0M1"/>
<dbReference type="InterPro" id="IPR043504">
    <property type="entry name" value="Peptidase_S1_PA_chymotrypsin"/>
</dbReference>
<evidence type="ECO:0000259" key="10">
    <source>
        <dbReference type="PROSITE" id="PS50240"/>
    </source>
</evidence>
<dbReference type="GeneID" id="136806138"/>
<dbReference type="InterPro" id="IPR001314">
    <property type="entry name" value="Peptidase_S1A"/>
</dbReference>
<evidence type="ECO:0000256" key="7">
    <source>
        <dbReference type="RuleBase" id="RU363034"/>
    </source>
</evidence>
<accession>A0A7M5X0M1</accession>
<organism evidence="11 12">
    <name type="scientific">Clytia hemisphaerica</name>
    <dbReference type="NCBI Taxonomy" id="252671"/>
    <lineage>
        <taxon>Eukaryota</taxon>
        <taxon>Metazoa</taxon>
        <taxon>Cnidaria</taxon>
        <taxon>Hydrozoa</taxon>
        <taxon>Hydroidolina</taxon>
        <taxon>Leptothecata</taxon>
        <taxon>Obeliida</taxon>
        <taxon>Clytiidae</taxon>
        <taxon>Clytia</taxon>
    </lineage>
</organism>
<dbReference type="PANTHER" id="PTHR24264:SF54">
    <property type="entry name" value="PEPTIDASE S1 DOMAIN-CONTAINING PROTEIN"/>
    <property type="match status" value="1"/>
</dbReference>
<dbReference type="InterPro" id="IPR050127">
    <property type="entry name" value="Serine_Proteases_S1"/>
</dbReference>
<proteinExistence type="predicted"/>
<dbReference type="SUPFAM" id="SSF50494">
    <property type="entry name" value="Trypsin-like serine proteases"/>
    <property type="match status" value="1"/>
</dbReference>
<evidence type="ECO:0000259" key="9">
    <source>
        <dbReference type="PROSITE" id="PS50095"/>
    </source>
</evidence>
<keyword evidence="1 7" id="KW-0645">Protease</keyword>
<dbReference type="GO" id="GO:0005615">
    <property type="term" value="C:extracellular space"/>
    <property type="evidence" value="ECO:0007669"/>
    <property type="project" value="TreeGrafter"/>
</dbReference>
<dbReference type="Gene3D" id="2.40.10.10">
    <property type="entry name" value="Trypsin-like serine proteases"/>
    <property type="match status" value="1"/>
</dbReference>
<dbReference type="Gene3D" id="2.60.60.20">
    <property type="entry name" value="PLAT/LH2 domain"/>
    <property type="match status" value="1"/>
</dbReference>
<dbReference type="GO" id="GO:0006508">
    <property type="term" value="P:proteolysis"/>
    <property type="evidence" value="ECO:0007669"/>
    <property type="project" value="UniProtKB-KW"/>
</dbReference>
<sequence>MKIQIFFMVLLTYQCQLATSATIMYDKVYEITLYTGHESWAGTNAGVWIKIFGNAGHSEWKKLPNDKKYYEKGSIDKFDVTFDANYGQINKIQVGQDSDGMYADWKLEEARVRHYNSLKTSRFVVRKWLKKQYGVSTRHIEATREEKVNCGRAPAQPRVVMGDTSAKSQWPWQAQIRKTSNEHHCGGTLIHPEWVLSASHCYFNDQSKDNYIITLGEHNRYQHERSEQTFRVKKMLIHPNYNPDKINNDLTLLQLDRPVLITPDVQLACLPAPGYQLPPGEDCFVSGWGDEYVGSGTPVVLKHARLPSVSNKECYTNMKHINKVTDQMVCGGGNNRGGCFGDSGGPYVCLNQAGQFVVQGAVSWGVSDCKASEFFTVFARVGNFVSWIEENIYSKYISDF</sequence>
<feature type="domain" description="PLAT" evidence="9">
    <location>
        <begin position="27"/>
        <end position="143"/>
    </location>
</feature>
<feature type="signal peptide" evidence="8">
    <location>
        <begin position="1"/>
        <end position="20"/>
    </location>
</feature>
<reference evidence="11" key="1">
    <citation type="submission" date="2021-01" db="UniProtKB">
        <authorList>
            <consortium name="EnsemblMetazoa"/>
        </authorList>
    </citation>
    <scope>IDENTIFICATION</scope>
</reference>
<evidence type="ECO:0000256" key="5">
    <source>
        <dbReference type="ARBA" id="ARBA00023157"/>
    </source>
</evidence>
<dbReference type="PROSITE" id="PS50095">
    <property type="entry name" value="PLAT"/>
    <property type="match status" value="1"/>
</dbReference>
<evidence type="ECO:0000313" key="11">
    <source>
        <dbReference type="EnsemblMetazoa" id="CLYHEMP016085.1"/>
    </source>
</evidence>
<evidence type="ECO:0000313" key="12">
    <source>
        <dbReference type="Proteomes" id="UP000594262"/>
    </source>
</evidence>